<dbReference type="AlphaFoldDB" id="A0A939DUE4"/>
<organism evidence="1 2">
    <name type="scientific">Bowmanella dokdonensis</name>
    <dbReference type="NCBI Taxonomy" id="751969"/>
    <lineage>
        <taxon>Bacteria</taxon>
        <taxon>Pseudomonadati</taxon>
        <taxon>Pseudomonadota</taxon>
        <taxon>Gammaproteobacteria</taxon>
        <taxon>Alteromonadales</taxon>
        <taxon>Alteromonadaceae</taxon>
        <taxon>Bowmanella</taxon>
    </lineage>
</organism>
<gene>
    <name evidence="1" type="ORF">J0A66_22820</name>
</gene>
<dbReference type="EMBL" id="JAFKCV010000333">
    <property type="protein sequence ID" value="MBN7828071.1"/>
    <property type="molecule type" value="Genomic_DNA"/>
</dbReference>
<comment type="caution">
    <text evidence="1">The sequence shown here is derived from an EMBL/GenBank/DDBJ whole genome shotgun (WGS) entry which is preliminary data.</text>
</comment>
<evidence type="ECO:0000313" key="2">
    <source>
        <dbReference type="Proteomes" id="UP000664654"/>
    </source>
</evidence>
<sequence length="89" mass="9793">AALHRYTLDTQVVAPYDYSKAIEVAIKEFAPDKLIILGPGATLGGATAQVLIKHLWHKLQNKQDFIQQQQQEPLLLAMGLEGQRQGVTG</sequence>
<accession>A0A939DUE4</accession>
<name>A0A939DUE4_9ALTE</name>
<evidence type="ECO:0000313" key="1">
    <source>
        <dbReference type="EMBL" id="MBN7828071.1"/>
    </source>
</evidence>
<reference evidence="1" key="1">
    <citation type="submission" date="2021-03" db="EMBL/GenBank/DDBJ databases">
        <title>novel species isolated from a fishpond in China.</title>
        <authorList>
            <person name="Lu H."/>
            <person name="Cai Z."/>
        </authorList>
    </citation>
    <scope>NUCLEOTIDE SEQUENCE</scope>
    <source>
        <strain evidence="1">JCM 30855</strain>
    </source>
</reference>
<keyword evidence="2" id="KW-1185">Reference proteome</keyword>
<feature type="non-terminal residue" evidence="1">
    <location>
        <position position="1"/>
    </location>
</feature>
<dbReference type="Proteomes" id="UP000664654">
    <property type="component" value="Unassembled WGS sequence"/>
</dbReference>
<proteinExistence type="predicted"/>
<protein>
    <submittedName>
        <fullName evidence="1">ACP S-malonyltransferase</fullName>
    </submittedName>
</protein>